<proteinExistence type="inferred from homology"/>
<dbReference type="GO" id="GO:0031123">
    <property type="term" value="P:RNA 3'-end processing"/>
    <property type="evidence" value="ECO:0007669"/>
    <property type="project" value="TreeGrafter"/>
</dbReference>
<evidence type="ECO:0000256" key="2">
    <source>
        <dbReference type="ARBA" id="ARBA00012388"/>
    </source>
</evidence>
<dbReference type="GO" id="GO:1990817">
    <property type="term" value="F:poly(A) RNA polymerase activity"/>
    <property type="evidence" value="ECO:0007669"/>
    <property type="project" value="UniProtKB-EC"/>
</dbReference>
<dbReference type="Gene3D" id="3.30.460.10">
    <property type="entry name" value="Beta Polymerase, domain 2"/>
    <property type="match status" value="1"/>
</dbReference>
<dbReference type="InterPro" id="IPR002058">
    <property type="entry name" value="PAP_assoc"/>
</dbReference>
<dbReference type="EMBL" id="QEAN01000023">
    <property type="protein sequence ID" value="TPX53065.1"/>
    <property type="molecule type" value="Genomic_DNA"/>
</dbReference>
<evidence type="ECO:0000259" key="7">
    <source>
        <dbReference type="Pfam" id="PF22600"/>
    </source>
</evidence>
<organism evidence="8 9">
    <name type="scientific">Synchytrium endobioticum</name>
    <dbReference type="NCBI Taxonomy" id="286115"/>
    <lineage>
        <taxon>Eukaryota</taxon>
        <taxon>Fungi</taxon>
        <taxon>Fungi incertae sedis</taxon>
        <taxon>Chytridiomycota</taxon>
        <taxon>Chytridiomycota incertae sedis</taxon>
        <taxon>Chytridiomycetes</taxon>
        <taxon>Synchytriales</taxon>
        <taxon>Synchytriaceae</taxon>
        <taxon>Synchytrium</taxon>
    </lineage>
</organism>
<dbReference type="GO" id="GO:0043634">
    <property type="term" value="P:polyadenylation-dependent ncRNA catabolic process"/>
    <property type="evidence" value="ECO:0007669"/>
    <property type="project" value="TreeGrafter"/>
</dbReference>
<sequence>MLDEKSSVKNATEEAIRKRVQIEGGTSKRIPCTDDEEKEIRRCRLEYGRQWLDDIRLADRTRAQLIRKASAMSRRDTESQEGYAGTPKSSVHTPGTGITMVAGDTTAPSYDQSNSHPLPPAIADDARAYGVTRQYPSSCPWWKPPKSPTSVVHENISDALTFELLAYSTYMRTSYEQHRIREELMSRVERIARTVARAAGHRADALNCIIHGSSASELNLPFADLDLNLRLPGVRTKDFLRSMSDALKRRDWCDAIEKRLDARVPVLRFKDSPTGITVDLCMNEELNRDAEWASKSSKMDPRVLPLTLVLRHLLHRHDVHDCSQGGLGGFALVALIITFLRLYPRLWSEPAPLSPTIGELLLDFLKYYSDFDYINYRISPGSFPLSNDQGNITQVRMRRKTPRNTHGHDDTTRLMIEHPLRKENVSRATKFWDRIVQVFKHARLTLMAEYADHRGSKSLLASIVKISASDRSVMQKIQGLYLHMLAPTDVLCHSDNFIATRLPAIPSPQAANVAAADRKKNKSKSGERHRDRRGRR</sequence>
<evidence type="ECO:0000256" key="1">
    <source>
        <dbReference type="ARBA" id="ARBA00008593"/>
    </source>
</evidence>
<dbReference type="Pfam" id="PF22600">
    <property type="entry name" value="MTPAP-like_central"/>
    <property type="match status" value="1"/>
</dbReference>
<feature type="domain" description="Poly(A) RNA polymerase mitochondrial-like central palm" evidence="7">
    <location>
        <begin position="169"/>
        <end position="285"/>
    </location>
</feature>
<dbReference type="PANTHER" id="PTHR23092:SF15">
    <property type="entry name" value="INACTIVE NON-CANONICAL POLY(A) RNA POLYMERASE PROTEIN TRF4-2-RELATED"/>
    <property type="match status" value="1"/>
</dbReference>
<evidence type="ECO:0000313" key="9">
    <source>
        <dbReference type="Proteomes" id="UP000317494"/>
    </source>
</evidence>
<dbReference type="GO" id="GO:0005730">
    <property type="term" value="C:nucleolus"/>
    <property type="evidence" value="ECO:0007669"/>
    <property type="project" value="TreeGrafter"/>
</dbReference>
<dbReference type="InterPro" id="IPR043519">
    <property type="entry name" value="NT_sf"/>
</dbReference>
<dbReference type="SUPFAM" id="SSF81631">
    <property type="entry name" value="PAP/OAS1 substrate-binding domain"/>
    <property type="match status" value="1"/>
</dbReference>
<dbReference type="SUPFAM" id="SSF81301">
    <property type="entry name" value="Nucleotidyltransferase"/>
    <property type="match status" value="1"/>
</dbReference>
<dbReference type="CDD" id="cd05402">
    <property type="entry name" value="NT_PAP_TUTase"/>
    <property type="match status" value="1"/>
</dbReference>
<feature type="domain" description="PAP-associated" evidence="6">
    <location>
        <begin position="357"/>
        <end position="424"/>
    </location>
</feature>
<evidence type="ECO:0000259" key="6">
    <source>
        <dbReference type="Pfam" id="PF03828"/>
    </source>
</evidence>
<comment type="similarity">
    <text evidence="1">Belongs to the DNA polymerase type-B-like family.</text>
</comment>
<dbReference type="PANTHER" id="PTHR23092">
    <property type="entry name" value="POLY(A) RNA POLYMERASE"/>
    <property type="match status" value="1"/>
</dbReference>
<dbReference type="VEuPathDB" id="FungiDB:SeMB42_g01011"/>
<dbReference type="InterPro" id="IPR054708">
    <property type="entry name" value="MTPAP-like_central"/>
</dbReference>
<keyword evidence="9" id="KW-1185">Reference proteome</keyword>
<dbReference type="Pfam" id="PF03828">
    <property type="entry name" value="PAP_assoc"/>
    <property type="match status" value="1"/>
</dbReference>
<dbReference type="InterPro" id="IPR045862">
    <property type="entry name" value="Trf4-like"/>
</dbReference>
<feature type="region of interest" description="Disordered" evidence="5">
    <location>
        <begin position="68"/>
        <end position="122"/>
    </location>
</feature>
<evidence type="ECO:0000256" key="5">
    <source>
        <dbReference type="SAM" id="MobiDB-lite"/>
    </source>
</evidence>
<keyword evidence="3" id="KW-0479">Metal-binding</keyword>
<dbReference type="AlphaFoldDB" id="A0A507DP95"/>
<evidence type="ECO:0000313" key="8">
    <source>
        <dbReference type="EMBL" id="TPX53065.1"/>
    </source>
</evidence>
<feature type="region of interest" description="Disordered" evidence="5">
    <location>
        <begin position="508"/>
        <end position="536"/>
    </location>
</feature>
<dbReference type="GO" id="GO:0046872">
    <property type="term" value="F:metal ion binding"/>
    <property type="evidence" value="ECO:0007669"/>
    <property type="project" value="UniProtKB-KW"/>
</dbReference>
<feature type="compositionally biased region" description="Polar residues" evidence="5">
    <location>
        <begin position="106"/>
        <end position="116"/>
    </location>
</feature>
<evidence type="ECO:0000256" key="4">
    <source>
        <dbReference type="ARBA" id="ARBA00022842"/>
    </source>
</evidence>
<dbReference type="Proteomes" id="UP000317494">
    <property type="component" value="Unassembled WGS sequence"/>
</dbReference>
<dbReference type="STRING" id="286115.A0A507DP95"/>
<dbReference type="GO" id="GO:0010605">
    <property type="term" value="P:negative regulation of macromolecule metabolic process"/>
    <property type="evidence" value="ECO:0007669"/>
    <property type="project" value="UniProtKB-ARBA"/>
</dbReference>
<dbReference type="GO" id="GO:0031499">
    <property type="term" value="C:TRAMP complex"/>
    <property type="evidence" value="ECO:0007669"/>
    <property type="project" value="TreeGrafter"/>
</dbReference>
<reference evidence="8 9" key="1">
    <citation type="journal article" date="2019" name="Sci. Rep.">
        <title>Comparative genomics of chytrid fungi reveal insights into the obligate biotrophic and pathogenic lifestyle of Synchytrium endobioticum.</title>
        <authorList>
            <person name="van de Vossenberg B.T.L.H."/>
            <person name="Warris S."/>
            <person name="Nguyen H.D.T."/>
            <person name="van Gent-Pelzer M.P.E."/>
            <person name="Joly D.L."/>
            <person name="van de Geest H.C."/>
            <person name="Bonants P.J.M."/>
            <person name="Smith D.S."/>
            <person name="Levesque C.A."/>
            <person name="van der Lee T.A.J."/>
        </authorList>
    </citation>
    <scope>NUCLEOTIDE SEQUENCE [LARGE SCALE GENOMIC DNA]</scope>
    <source>
        <strain evidence="8 9">MB42</strain>
    </source>
</reference>
<gene>
    <name evidence="8" type="ORF">SeMB42_g01011</name>
</gene>
<accession>A0A507DP95</accession>
<dbReference type="Gene3D" id="1.10.1410.10">
    <property type="match status" value="1"/>
</dbReference>
<name>A0A507DP95_9FUNG</name>
<protein>
    <recommendedName>
        <fullName evidence="2">polynucleotide adenylyltransferase</fullName>
        <ecNumber evidence="2">2.7.7.19</ecNumber>
    </recommendedName>
</protein>
<comment type="caution">
    <text evidence="8">The sequence shown here is derived from an EMBL/GenBank/DDBJ whole genome shotgun (WGS) entry which is preliminary data.</text>
</comment>
<dbReference type="EC" id="2.7.7.19" evidence="2"/>
<dbReference type="GO" id="GO:0003729">
    <property type="term" value="F:mRNA binding"/>
    <property type="evidence" value="ECO:0007669"/>
    <property type="project" value="TreeGrafter"/>
</dbReference>
<evidence type="ECO:0000256" key="3">
    <source>
        <dbReference type="ARBA" id="ARBA00022723"/>
    </source>
</evidence>
<keyword evidence="4" id="KW-0460">Magnesium</keyword>